<organism evidence="3 4">
    <name type="scientific">Mycobacterium shinjukuense</name>
    <dbReference type="NCBI Taxonomy" id="398694"/>
    <lineage>
        <taxon>Bacteria</taxon>
        <taxon>Bacillati</taxon>
        <taxon>Actinomycetota</taxon>
        <taxon>Actinomycetes</taxon>
        <taxon>Mycobacteriales</taxon>
        <taxon>Mycobacteriaceae</taxon>
        <taxon>Mycobacterium</taxon>
    </lineage>
</organism>
<dbReference type="KEGG" id="mshj:MSHI_37380"/>
<feature type="domain" description="Nudix hydrolase" evidence="2">
    <location>
        <begin position="1"/>
        <end position="150"/>
    </location>
</feature>
<dbReference type="GO" id="GO:0004081">
    <property type="term" value="F:bis(5'-nucleosyl)-tetraphosphatase (asymmetrical) activity"/>
    <property type="evidence" value="ECO:0007669"/>
    <property type="project" value="TreeGrafter"/>
</dbReference>
<sequence length="185" mass="20137">MPKLSAGLLLYRFRDGAVDVLIGHPGGPFWARKDDGAWSIPKGEYTDGDDPWAAARREFTEEIGLPVPDGPAIDIGSATQPSGKVVTVFAVRGDLDITEARSNTFELEWPKGSGTVRKFPEVDRVGWFPVARARVKLVTGQRVFLDRLMAHPAVAAMCASAQGTGGSSAMPTDRDEDRRRRDRGD</sequence>
<accession>A0A7I7MVE3</accession>
<evidence type="ECO:0000313" key="3">
    <source>
        <dbReference type="EMBL" id="BBX75832.1"/>
    </source>
</evidence>
<feature type="region of interest" description="Disordered" evidence="1">
    <location>
        <begin position="160"/>
        <end position="185"/>
    </location>
</feature>
<reference evidence="3 4" key="1">
    <citation type="journal article" date="2019" name="Emerg. Microbes Infect.">
        <title>Comprehensive subspecies identification of 175 nontuberculous mycobacteria species based on 7547 genomic profiles.</title>
        <authorList>
            <person name="Matsumoto Y."/>
            <person name="Kinjo T."/>
            <person name="Motooka D."/>
            <person name="Nabeya D."/>
            <person name="Jung N."/>
            <person name="Uechi K."/>
            <person name="Horii T."/>
            <person name="Iida T."/>
            <person name="Fujita J."/>
            <person name="Nakamura S."/>
        </authorList>
    </citation>
    <scope>NUCLEOTIDE SEQUENCE [LARGE SCALE GENOMIC DNA]</scope>
    <source>
        <strain evidence="3 4">JCM 14233</strain>
    </source>
</reference>
<dbReference type="OrthoDB" id="954553at2"/>
<dbReference type="PROSITE" id="PS51462">
    <property type="entry name" value="NUDIX"/>
    <property type="match status" value="1"/>
</dbReference>
<dbReference type="InterPro" id="IPR015797">
    <property type="entry name" value="NUDIX_hydrolase-like_dom_sf"/>
</dbReference>
<feature type="compositionally biased region" description="Basic and acidic residues" evidence="1">
    <location>
        <begin position="172"/>
        <end position="185"/>
    </location>
</feature>
<evidence type="ECO:0000256" key="1">
    <source>
        <dbReference type="SAM" id="MobiDB-lite"/>
    </source>
</evidence>
<dbReference type="InterPro" id="IPR000086">
    <property type="entry name" value="NUDIX_hydrolase_dom"/>
</dbReference>
<dbReference type="Gene3D" id="3.90.79.10">
    <property type="entry name" value="Nucleoside Triphosphate Pyrophosphohydrolase"/>
    <property type="match status" value="1"/>
</dbReference>
<dbReference type="GO" id="GO:0006754">
    <property type="term" value="P:ATP biosynthetic process"/>
    <property type="evidence" value="ECO:0007669"/>
    <property type="project" value="TreeGrafter"/>
</dbReference>
<dbReference type="Pfam" id="PF00293">
    <property type="entry name" value="NUDIX"/>
    <property type="match status" value="1"/>
</dbReference>
<dbReference type="InterPro" id="IPR051325">
    <property type="entry name" value="Nudix_hydrolase_domain"/>
</dbReference>
<keyword evidence="4" id="KW-1185">Reference proteome</keyword>
<name>A0A7I7MVE3_9MYCO</name>
<protein>
    <submittedName>
        <fullName evidence="3">NUDIX domain-containing protein</fullName>
    </submittedName>
</protein>
<dbReference type="SUPFAM" id="SSF55811">
    <property type="entry name" value="Nudix"/>
    <property type="match status" value="1"/>
</dbReference>
<dbReference type="Proteomes" id="UP000467236">
    <property type="component" value="Chromosome"/>
</dbReference>
<dbReference type="GO" id="GO:0006167">
    <property type="term" value="P:AMP biosynthetic process"/>
    <property type="evidence" value="ECO:0007669"/>
    <property type="project" value="TreeGrafter"/>
</dbReference>
<proteinExistence type="predicted"/>
<dbReference type="EMBL" id="AP022575">
    <property type="protein sequence ID" value="BBX75832.1"/>
    <property type="molecule type" value="Genomic_DNA"/>
</dbReference>
<dbReference type="PANTHER" id="PTHR21340">
    <property type="entry name" value="DIADENOSINE 5,5-P1,P4-TETRAPHOSPHATE PYROPHOSPHOHYDROLASE MUTT"/>
    <property type="match status" value="1"/>
</dbReference>
<evidence type="ECO:0000313" key="4">
    <source>
        <dbReference type="Proteomes" id="UP000467236"/>
    </source>
</evidence>
<dbReference type="CDD" id="cd04662">
    <property type="entry name" value="NUDIX_Hydrolase"/>
    <property type="match status" value="1"/>
</dbReference>
<gene>
    <name evidence="3" type="ORF">MSHI_37380</name>
</gene>
<dbReference type="AlphaFoldDB" id="A0A7I7MVE3"/>
<evidence type="ECO:0000259" key="2">
    <source>
        <dbReference type="PROSITE" id="PS51462"/>
    </source>
</evidence>
<dbReference type="PANTHER" id="PTHR21340:SF7">
    <property type="entry name" value="NUDIX HYDROLASE DOMAIN-CONTAINING PROTEIN"/>
    <property type="match status" value="1"/>
</dbReference>